<dbReference type="CDD" id="cd00081">
    <property type="entry name" value="Hint"/>
    <property type="match status" value="1"/>
</dbReference>
<reference evidence="2 3" key="1">
    <citation type="submission" date="2018-03" db="EMBL/GenBank/DDBJ databases">
        <authorList>
            <person name="Keele B.F."/>
        </authorList>
    </citation>
    <scope>NUCLEOTIDE SEQUENCE [LARGE SCALE GENOMIC DNA]</scope>
    <source>
        <strain evidence="2 3">CECT 8626</strain>
    </source>
</reference>
<dbReference type="SUPFAM" id="SSF51294">
    <property type="entry name" value="Hedgehog/intein (Hint) domain"/>
    <property type="match status" value="1"/>
</dbReference>
<protein>
    <recommendedName>
        <fullName evidence="1">Hedgehog/Intein (Hint) domain-containing protein</fullName>
    </recommendedName>
</protein>
<keyword evidence="3" id="KW-1185">Reference proteome</keyword>
<dbReference type="GO" id="GO:0016539">
    <property type="term" value="P:intein-mediated protein splicing"/>
    <property type="evidence" value="ECO:0007669"/>
    <property type="project" value="InterPro"/>
</dbReference>
<dbReference type="InterPro" id="IPR036844">
    <property type="entry name" value="Hint_dom_sf"/>
</dbReference>
<evidence type="ECO:0000313" key="2">
    <source>
        <dbReference type="EMBL" id="SPH17864.1"/>
    </source>
</evidence>
<dbReference type="Pfam" id="PF13403">
    <property type="entry name" value="Hint_2"/>
    <property type="match status" value="1"/>
</dbReference>
<sequence>MSVRSSAAAPVAAPHTPCFTEGTEIATDCGAVRIEDLRVGDRVLTRDSGYRPIRWIGARHFDENQLAAFPELRPMTIRTGALGAGVPERDLSVSPQHRMLVTAYGQDEENTEVLVAAIDLACARTSDERSVTYYHILFDAHEVVMADGAWSESFLPGAEALGGLHAAQRDEILTIFPELRHPHGIAAYTPARHCPAPDEAAPLVNAA</sequence>
<name>A0A2R8B5H7_9RHOB</name>
<evidence type="ECO:0000259" key="1">
    <source>
        <dbReference type="Pfam" id="PF13403"/>
    </source>
</evidence>
<gene>
    <name evidence="2" type="ORF">DEA8626_01391</name>
</gene>
<evidence type="ECO:0000313" key="3">
    <source>
        <dbReference type="Proteomes" id="UP000244924"/>
    </source>
</evidence>
<dbReference type="InterPro" id="IPR028992">
    <property type="entry name" value="Hedgehog/Intein_dom"/>
</dbReference>
<accession>A0A2R8B5H7</accession>
<dbReference type="EMBL" id="OMOQ01000001">
    <property type="protein sequence ID" value="SPH17864.1"/>
    <property type="molecule type" value="Genomic_DNA"/>
</dbReference>
<dbReference type="Proteomes" id="UP000244924">
    <property type="component" value="Unassembled WGS sequence"/>
</dbReference>
<dbReference type="InterPro" id="IPR006141">
    <property type="entry name" value="Intein_N"/>
</dbReference>
<feature type="domain" description="Hedgehog/Intein (Hint)" evidence="1">
    <location>
        <begin position="17"/>
        <end position="157"/>
    </location>
</feature>
<dbReference type="Gene3D" id="2.170.16.10">
    <property type="entry name" value="Hedgehog/Intein (Hint) domain"/>
    <property type="match status" value="1"/>
</dbReference>
<dbReference type="OrthoDB" id="6305173at2"/>
<dbReference type="AlphaFoldDB" id="A0A2R8B5H7"/>
<dbReference type="PROSITE" id="PS50817">
    <property type="entry name" value="INTEIN_N_TER"/>
    <property type="match status" value="1"/>
</dbReference>
<organism evidence="2 3">
    <name type="scientific">Albidovulum aquaemixtae</name>
    <dbReference type="NCBI Taxonomy" id="1542388"/>
    <lineage>
        <taxon>Bacteria</taxon>
        <taxon>Pseudomonadati</taxon>
        <taxon>Pseudomonadota</taxon>
        <taxon>Alphaproteobacteria</taxon>
        <taxon>Rhodobacterales</taxon>
        <taxon>Paracoccaceae</taxon>
        <taxon>Albidovulum</taxon>
    </lineage>
</organism>
<proteinExistence type="predicted"/>